<evidence type="ECO:0000313" key="3">
    <source>
        <dbReference type="Proteomes" id="UP000316167"/>
    </source>
</evidence>
<comment type="caution">
    <text evidence="2">The sequence shown here is derived from an EMBL/GenBank/DDBJ whole genome shotgun (WGS) entry which is preliminary data.</text>
</comment>
<protein>
    <submittedName>
        <fullName evidence="2">Putative secreted protein (Por secretion system target)</fullName>
    </submittedName>
</protein>
<name>A0A562SJ24_9BACT</name>
<dbReference type="NCBIfam" id="TIGR04183">
    <property type="entry name" value="Por_Secre_tail"/>
    <property type="match status" value="1"/>
</dbReference>
<keyword evidence="1" id="KW-0732">Signal</keyword>
<dbReference type="InterPro" id="IPR026444">
    <property type="entry name" value="Secre_tail"/>
</dbReference>
<accession>A0A562SJ24</accession>
<reference evidence="2 3" key="1">
    <citation type="journal article" date="2015" name="Stand. Genomic Sci.">
        <title>Genomic Encyclopedia of Bacterial and Archaeal Type Strains, Phase III: the genomes of soil and plant-associated and newly described type strains.</title>
        <authorList>
            <person name="Whitman W.B."/>
            <person name="Woyke T."/>
            <person name="Klenk H.P."/>
            <person name="Zhou Y."/>
            <person name="Lilburn T.G."/>
            <person name="Beck B.J."/>
            <person name="De Vos P."/>
            <person name="Vandamme P."/>
            <person name="Eisen J.A."/>
            <person name="Garrity G."/>
            <person name="Hugenholtz P."/>
            <person name="Kyrpides N.C."/>
        </authorList>
    </citation>
    <scope>NUCLEOTIDE SEQUENCE [LARGE SCALE GENOMIC DNA]</scope>
    <source>
        <strain evidence="2 3">CGMCC 1.7271</strain>
    </source>
</reference>
<dbReference type="EMBL" id="VLLE01000004">
    <property type="protein sequence ID" value="TWI81267.1"/>
    <property type="molecule type" value="Genomic_DNA"/>
</dbReference>
<gene>
    <name evidence="2" type="ORF">IQ13_2283</name>
</gene>
<feature type="chain" id="PRO_5021757812" evidence="1">
    <location>
        <begin position="25"/>
        <end position="782"/>
    </location>
</feature>
<dbReference type="AlphaFoldDB" id="A0A562SJ24"/>
<feature type="signal peptide" evidence="1">
    <location>
        <begin position="1"/>
        <end position="24"/>
    </location>
</feature>
<dbReference type="RefSeq" id="WP_144886469.1">
    <property type="nucleotide sequence ID" value="NZ_VLLE01000004.1"/>
</dbReference>
<evidence type="ECO:0000256" key="1">
    <source>
        <dbReference type="SAM" id="SignalP"/>
    </source>
</evidence>
<keyword evidence="3" id="KW-1185">Reference proteome</keyword>
<evidence type="ECO:0000313" key="2">
    <source>
        <dbReference type="EMBL" id="TWI81267.1"/>
    </source>
</evidence>
<organism evidence="2 3">
    <name type="scientific">Lacibacter cauensis</name>
    <dbReference type="NCBI Taxonomy" id="510947"/>
    <lineage>
        <taxon>Bacteria</taxon>
        <taxon>Pseudomonadati</taxon>
        <taxon>Bacteroidota</taxon>
        <taxon>Chitinophagia</taxon>
        <taxon>Chitinophagales</taxon>
        <taxon>Chitinophagaceae</taxon>
        <taxon>Lacibacter</taxon>
    </lineage>
</organism>
<dbReference type="OrthoDB" id="2582440at2"/>
<sequence length="782" mass="84521">MKRRCPLLASFFFLCCFSNQFVNAQANVLVGKSFVNITRPSGGTVVPGDVLEIRLSFFVYSGSSSYIYRTRYNDTIPSNLTYVSNSLKLLTNEGKQYKAYTDAAGDDPAMYNSANKTIRFNLGRDTVNSGYSFAVGNVNSTSTDTTEGGGYFNRSTHRPRAGGGTFGNGMLLIISYRVTVDISTPYNTIITYGPGNVRYRRVIGAGAGSDQLTAVPNNLMFIVYPNYGLCSNATGSNTISAGNGDFSSGTNQNGANPGAAVPGYVFGNITASFPGDGSYSVIKNLSPNQLTDPYVARPNTTSGNRVFGVWDIIGDHTNAANPVTGNPPAASGATGGYMLVVNSALQLSVANNQTISGLCEETYYEFSAWFRNVCKRCGSDSLGNNASGTSVPAGYIPTAAGDSSGVKPNLTFQINGVDYYTTGNIDYASPWGEWVKKGFVFKTAAGQTSLTISIKNNAPGGGGNDWAMDDIAFATCLPALTMRPTNTPTYCINNQVDISVAVSTYFDNYLYYQWERSTNGGTTWASAPELPGMQTFSFTNFGGEFRDTAFLPSFISTPAYDGYKYRIRVATTSSNLTSGSCAVYNAVDIITIDVNTSCDILNMQMKNEQVQLVQNKAVLQWNAFAERGSYKFTIEHSTDGRHFTAIGQLNGTAGSWQIYRFVDPNPVNGKNYYRIRMIPEAGAEKISATVTLTEKGQEEFMLTSLVNPFAEQLRFDLQSPGKEIVTIQLIDAVGKVVYAKNENVATGINRLQLNNLPVLQSGIYILRLQTSLGVINKQVKKG</sequence>
<dbReference type="Proteomes" id="UP000316167">
    <property type="component" value="Unassembled WGS sequence"/>
</dbReference>
<proteinExistence type="predicted"/>